<evidence type="ECO:0000313" key="4">
    <source>
        <dbReference type="Proteomes" id="UP000605618"/>
    </source>
</evidence>
<keyword evidence="2" id="KW-0812">Transmembrane</keyword>
<feature type="compositionally biased region" description="Basic and acidic residues" evidence="1">
    <location>
        <begin position="196"/>
        <end position="215"/>
    </location>
</feature>
<feature type="region of interest" description="Disordered" evidence="1">
    <location>
        <begin position="225"/>
        <end position="244"/>
    </location>
</feature>
<dbReference type="Proteomes" id="UP000605618">
    <property type="component" value="Unassembled WGS sequence"/>
</dbReference>
<accession>A0AAE5CGA0</accession>
<feature type="region of interest" description="Disordered" evidence="1">
    <location>
        <begin position="260"/>
        <end position="287"/>
    </location>
</feature>
<feature type="region of interest" description="Disordered" evidence="1">
    <location>
        <begin position="1"/>
        <end position="215"/>
    </location>
</feature>
<feature type="transmembrane region" description="Helical" evidence="2">
    <location>
        <begin position="351"/>
        <end position="373"/>
    </location>
</feature>
<feature type="compositionally biased region" description="Basic and acidic residues" evidence="1">
    <location>
        <begin position="159"/>
        <end position="172"/>
    </location>
</feature>
<proteinExistence type="predicted"/>
<feature type="transmembrane region" description="Helical" evidence="2">
    <location>
        <begin position="325"/>
        <end position="345"/>
    </location>
</feature>
<evidence type="ECO:0000256" key="2">
    <source>
        <dbReference type="SAM" id="Phobius"/>
    </source>
</evidence>
<sequence length="376" mass="38729">MTEPEGDSQAISVAELLARNGQRVGAGGGGRRRRGVKGGISVAELTGEFQAVRAATPETPDAETPDTQAPDTQAPDTQAPDTQAPEATTPETKAPAAEAPVDDAPAPETPAVESTAVAEPEKKPESEKPESSDEKGAKDSKDSKDANATVAFSSADAVAARKDADAADKADENTDAAGEDAAAKAEETPTLISRAVEADDHRADDRKADDHKFDSGWRSAATTVLEPVPAQPLAHSVDPEPRLLSGQSVAGDLLRRNDAAAPAQADAGAADTDLDDDSPADPEDLPEEASAAKQWAVLLGQGAVAVVAGALMFKGFEKLWDMLPMVALILAVLVIVGLVAMVRILRRTDDIASLVIAVVAGVFVTLGPLAFLLSTS</sequence>
<gene>
    <name evidence="3" type="ORF">GS505_16000</name>
</gene>
<evidence type="ECO:0000256" key="1">
    <source>
        <dbReference type="SAM" id="MobiDB-lite"/>
    </source>
</evidence>
<dbReference type="AlphaFoldDB" id="A0AAE5CGA0"/>
<name>A0AAE5CGA0_RHOHA</name>
<reference evidence="3" key="1">
    <citation type="journal article" date="2020" name="Environ. Microbiol.">
        <title>The novel and transferable erm(51) gene confers Macrolides, Lincosamides, and Streptogramins B (MLSB) resistance to clonal Rhodococcus equi in the environment.</title>
        <authorList>
            <person name="Huber L."/>
            <person name="Giguere S."/>
            <person name="Slovis N.M."/>
            <person name="Alvarez-Narvaez S."/>
            <person name="Hart K.A."/>
            <person name="Greiter M."/>
            <person name="Morris E.R.A."/>
            <person name="Cohen N.D."/>
        </authorList>
    </citation>
    <scope>NUCLEOTIDE SEQUENCE</scope>
    <source>
        <strain evidence="3">Lh_141_1</strain>
    </source>
</reference>
<organism evidence="3 4">
    <name type="scientific">Rhodococcus hoagii</name>
    <name type="common">Corynebacterium equii</name>
    <dbReference type="NCBI Taxonomy" id="43767"/>
    <lineage>
        <taxon>Bacteria</taxon>
        <taxon>Bacillati</taxon>
        <taxon>Actinomycetota</taxon>
        <taxon>Actinomycetes</taxon>
        <taxon>Mycobacteriales</taxon>
        <taxon>Nocardiaceae</taxon>
        <taxon>Prescottella</taxon>
    </lineage>
</organism>
<dbReference type="EMBL" id="WUYZ01000004">
    <property type="protein sequence ID" value="NKS27281.1"/>
    <property type="molecule type" value="Genomic_DNA"/>
</dbReference>
<feature type="compositionally biased region" description="Low complexity" evidence="1">
    <location>
        <begin position="77"/>
        <end position="113"/>
    </location>
</feature>
<evidence type="ECO:0000313" key="3">
    <source>
        <dbReference type="EMBL" id="NKS27281.1"/>
    </source>
</evidence>
<comment type="caution">
    <text evidence="3">The sequence shown here is derived from an EMBL/GenBank/DDBJ whole genome shotgun (WGS) entry which is preliminary data.</text>
</comment>
<protein>
    <submittedName>
        <fullName evidence="3">Uncharacterized protein</fullName>
    </submittedName>
</protein>
<feature type="compositionally biased region" description="Low complexity" evidence="1">
    <location>
        <begin position="260"/>
        <end position="271"/>
    </location>
</feature>
<keyword evidence="2" id="KW-1133">Transmembrane helix</keyword>
<keyword evidence="2" id="KW-0472">Membrane</keyword>
<feature type="compositionally biased region" description="Basic and acidic residues" evidence="1">
    <location>
        <begin position="119"/>
        <end position="145"/>
    </location>
</feature>
<feature type="compositionally biased region" description="Acidic residues" evidence="1">
    <location>
        <begin position="272"/>
        <end position="287"/>
    </location>
</feature>